<dbReference type="Gene3D" id="3.30.559.10">
    <property type="entry name" value="Chloramphenicol acetyltransferase-like domain"/>
    <property type="match status" value="1"/>
</dbReference>
<dbReference type="InterPro" id="IPR023213">
    <property type="entry name" value="CAT-like_dom_sf"/>
</dbReference>
<comment type="caution">
    <text evidence="5">The sequence shown here is derived from an EMBL/GenBank/DDBJ whole genome shotgun (WGS) entry which is preliminary data.</text>
</comment>
<protein>
    <recommendedName>
        <fullName evidence="4">Carrier domain-containing protein</fullName>
    </recommendedName>
</protein>
<dbReference type="CDD" id="cd19531">
    <property type="entry name" value="LCL_NRPS-like"/>
    <property type="match status" value="1"/>
</dbReference>
<dbReference type="InterPro" id="IPR009081">
    <property type="entry name" value="PP-bd_ACP"/>
</dbReference>
<dbReference type="Gene3D" id="3.30.300.30">
    <property type="match status" value="1"/>
</dbReference>
<dbReference type="InterPro" id="IPR025110">
    <property type="entry name" value="AMP-bd_C"/>
</dbReference>
<dbReference type="SUPFAM" id="SSF53474">
    <property type="entry name" value="alpha/beta-Hydrolases"/>
    <property type="match status" value="1"/>
</dbReference>
<dbReference type="Pfam" id="PF00501">
    <property type="entry name" value="AMP-binding"/>
    <property type="match status" value="1"/>
</dbReference>
<dbReference type="GO" id="GO:0043041">
    <property type="term" value="P:amino acid activation for nonribosomal peptide biosynthetic process"/>
    <property type="evidence" value="ECO:0007669"/>
    <property type="project" value="TreeGrafter"/>
</dbReference>
<evidence type="ECO:0000259" key="4">
    <source>
        <dbReference type="PROSITE" id="PS50075"/>
    </source>
</evidence>
<keyword evidence="6" id="KW-1185">Reference proteome</keyword>
<dbReference type="GO" id="GO:0005829">
    <property type="term" value="C:cytosol"/>
    <property type="evidence" value="ECO:0007669"/>
    <property type="project" value="TreeGrafter"/>
</dbReference>
<dbReference type="CDD" id="cd17652">
    <property type="entry name" value="A_NRPS_CmdD_like"/>
    <property type="match status" value="1"/>
</dbReference>
<dbReference type="SUPFAM" id="SSF47336">
    <property type="entry name" value="ACP-like"/>
    <property type="match status" value="1"/>
</dbReference>
<dbReference type="InterPro" id="IPR001031">
    <property type="entry name" value="Thioesterase"/>
</dbReference>
<dbReference type="Pfam" id="PF00550">
    <property type="entry name" value="PP-binding"/>
    <property type="match status" value="1"/>
</dbReference>
<organism evidence="5 6">
    <name type="scientific">Mastigocoleus testarum BC008</name>
    <dbReference type="NCBI Taxonomy" id="371196"/>
    <lineage>
        <taxon>Bacteria</taxon>
        <taxon>Bacillati</taxon>
        <taxon>Cyanobacteriota</taxon>
        <taxon>Cyanophyceae</taxon>
        <taxon>Nostocales</taxon>
        <taxon>Hapalosiphonaceae</taxon>
        <taxon>Mastigocoleus</taxon>
    </lineage>
</organism>
<evidence type="ECO:0000313" key="6">
    <source>
        <dbReference type="Proteomes" id="UP000053372"/>
    </source>
</evidence>
<dbReference type="InterPro" id="IPR044894">
    <property type="entry name" value="TubC_N_sf"/>
</dbReference>
<dbReference type="SMART" id="SM00823">
    <property type="entry name" value="PKS_PP"/>
    <property type="match status" value="1"/>
</dbReference>
<dbReference type="Pfam" id="PF13193">
    <property type="entry name" value="AMP-binding_C"/>
    <property type="match status" value="1"/>
</dbReference>
<dbReference type="Gene3D" id="2.30.38.10">
    <property type="entry name" value="Luciferase, Domain 3"/>
    <property type="match status" value="1"/>
</dbReference>
<dbReference type="InterPro" id="IPR036736">
    <property type="entry name" value="ACP-like_sf"/>
</dbReference>
<dbReference type="FunFam" id="3.40.50.980:FF:000001">
    <property type="entry name" value="Non-ribosomal peptide synthetase"/>
    <property type="match status" value="1"/>
</dbReference>
<dbReference type="GO" id="GO:0008610">
    <property type="term" value="P:lipid biosynthetic process"/>
    <property type="evidence" value="ECO:0007669"/>
    <property type="project" value="UniProtKB-ARBA"/>
</dbReference>
<feature type="domain" description="Carrier" evidence="4">
    <location>
        <begin position="1056"/>
        <end position="1131"/>
    </location>
</feature>
<gene>
    <name evidence="5" type="ORF">BC008_45095</name>
</gene>
<dbReference type="InterPro" id="IPR001242">
    <property type="entry name" value="Condensation_dom"/>
</dbReference>
<comment type="cofactor">
    <cofactor evidence="1">
        <name>pantetheine 4'-phosphate</name>
        <dbReference type="ChEBI" id="CHEBI:47942"/>
    </cofactor>
</comment>
<dbReference type="SUPFAM" id="SSF52777">
    <property type="entry name" value="CoA-dependent acyltransferases"/>
    <property type="match status" value="2"/>
</dbReference>
<dbReference type="Proteomes" id="UP000053372">
    <property type="component" value="Unassembled WGS sequence"/>
</dbReference>
<sequence length="1420" mass="160384">MTIVKFLSDLRDLDIKLWIEGDRLCYSAPEGAVTFEIRGKLSQHKTEILKFLQQAKSEIDPICKDFPKISRKEKLPLSFSQQRLWFLDRLNPGSPVYNMSGALQIRGILDLGILEKSLNEIIRRHEIWRTNFRFLQGEATQVVRANRNLKLKLIKLQKLSSEEQQAEVIHQVNREAQKPFDLERGSLLRATLWQLGEDNNVLLLNMHHIISDLWSMGILVQELTVLYDAFSQKKPSPLAELSIQYADYAYWQRQWLKSAAFSQELSYWTRKLSGNLPILQIPTARPHPQLPTFRGARQSITLPKILTEKLKALSQKQGVTLFMVMLAAFKTLLYRYTQQSDLLVGTAISGRNQPEFEEMIGCFVNTLVIRTNLANNSTFLTFLQQVREVVLEAYAHQNFPFEKLVEELQPERDLSQSPLYQVGFAFYNTPEPKLKLSDLNLQPIPIDNGTAKLDLMLSLREDEGELTGWLEYKTDLFDYATITRMLGHFQTLLTGIVDNPEQSLSELPLLTTAEYQQLLWDWNNTQVDYPDHVCVHQIFEAQVEQTPNAIAVICEDKQLTYQELNAKANQLAHHLQKRGVTTGEIVGLCVETSLEAIVGILGIIKAGGAYVPLDPTYPIERLGFMVEDAKVSMLLTQKHLVCNLPDWIRQNPSIPNPQIINIDSEWQTIAKESSNNLPVRVKPDDLVYAIYTSGSTGKPKGVPIQHRGLCNLAKAQIQAFGVDSCSRVLQFASLSFDASVSEIFISLLKGARLYLTKRDHLFPISNLIKFLREKAISIITLPPSVLAILPVVELPELQTIIVAGEACSSKIAKKWADGRKFFNAYGPTEATVCATIAECNKITEKLPIGRPINNTQIYILDHYLQPVPIGVPGELYIGGVGIAQGYLNQPELTHNKFISHLFDGSKGKHLSTNNKSFLKSSHLYKSGDLARYLPDGNIEFLGRIDNQVKIRGFRIEVGEIEAVLNQHSEIQDSIITAWEYQTGEKILIANIIPKNFSENLSKELKNYLRTYFPDYMIPNRFVILKAFPLTANGKVDRQALPIPEIDISKQSRDFIPPRDTIEVKLNKIWEEVLNLKSISVTDNFFELGGHSLQAVRLMTLIESQFGQELPLSILFEAGTIEHLATIIRSKSGVNSWSPLVGIKTSGTKQPFFCVHPIGGNVLGYANLARYLAPEQKFYALQAPGIYENQKPFNSIQDLAAYYIKALQLVQPSGSYFIGGHSFGGLVAFEMAQQLQAQGDQVGLLAIIDTPAPIHGETSQPIDDAEWLLKRAKVLERFFNKNLSVVYEELQKRKLDEQLDYFLEKLRAANLIPPDTGRQMISRILQVQKASHQALVNYRPLPLPYRGRITLLRVSEVLCEDSQGVFAKNFRKGDFAWGELTTESPDIYQVSGNHITMLAEPHVKNLAKNLQSCIDLTAKTM</sequence>
<dbReference type="Gene3D" id="1.10.10.1830">
    <property type="entry name" value="Non-ribosomal peptide synthase, adenylation domain"/>
    <property type="match status" value="1"/>
</dbReference>
<dbReference type="GO" id="GO:0044550">
    <property type="term" value="P:secondary metabolite biosynthetic process"/>
    <property type="evidence" value="ECO:0007669"/>
    <property type="project" value="TreeGrafter"/>
</dbReference>
<dbReference type="FunFam" id="1.10.1200.10:FF:000005">
    <property type="entry name" value="Nonribosomal peptide synthetase 1"/>
    <property type="match status" value="1"/>
</dbReference>
<dbReference type="PANTHER" id="PTHR45527:SF1">
    <property type="entry name" value="FATTY ACID SYNTHASE"/>
    <property type="match status" value="1"/>
</dbReference>
<dbReference type="FunFam" id="3.30.559.10:FF:000012">
    <property type="entry name" value="Non-ribosomal peptide synthetase"/>
    <property type="match status" value="1"/>
</dbReference>
<dbReference type="PROSITE" id="PS50075">
    <property type="entry name" value="CARRIER"/>
    <property type="match status" value="1"/>
</dbReference>
<evidence type="ECO:0000256" key="3">
    <source>
        <dbReference type="ARBA" id="ARBA00022553"/>
    </source>
</evidence>
<evidence type="ECO:0000313" key="5">
    <source>
        <dbReference type="EMBL" id="KST70379.1"/>
    </source>
</evidence>
<dbReference type="Pfam" id="PF00668">
    <property type="entry name" value="Condensation"/>
    <property type="match status" value="1"/>
</dbReference>
<dbReference type="Gene3D" id="1.10.1200.10">
    <property type="entry name" value="ACP-like"/>
    <property type="match status" value="1"/>
</dbReference>
<accession>A0A0V8A100</accession>
<proteinExistence type="predicted"/>
<name>A0A0V8A100_9CYAN</name>
<dbReference type="SUPFAM" id="SSF56801">
    <property type="entry name" value="Acetyl-CoA synthetase-like"/>
    <property type="match status" value="1"/>
</dbReference>
<evidence type="ECO:0000256" key="2">
    <source>
        <dbReference type="ARBA" id="ARBA00022450"/>
    </source>
</evidence>
<dbReference type="Gene3D" id="3.30.559.30">
    <property type="entry name" value="Nonribosomal peptide synthetase, condensation domain"/>
    <property type="match status" value="1"/>
</dbReference>
<dbReference type="FunFam" id="3.40.50.12780:FF:000012">
    <property type="entry name" value="Non-ribosomal peptide synthetase"/>
    <property type="match status" value="1"/>
</dbReference>
<dbReference type="GO" id="GO:0031177">
    <property type="term" value="F:phosphopantetheine binding"/>
    <property type="evidence" value="ECO:0007669"/>
    <property type="project" value="InterPro"/>
</dbReference>
<dbReference type="PANTHER" id="PTHR45527">
    <property type="entry name" value="NONRIBOSOMAL PEPTIDE SYNTHETASE"/>
    <property type="match status" value="1"/>
</dbReference>
<reference evidence="5 6" key="1">
    <citation type="journal article" date="2015" name="Genome Announc.">
        <title>Draft Genome of the Euendolithic (true boring) Cyanobacterium Mastigocoleus testarum strain BC008.</title>
        <authorList>
            <person name="Guida B.S."/>
            <person name="Garcia-Pichel F."/>
        </authorList>
    </citation>
    <scope>NUCLEOTIDE SEQUENCE [LARGE SCALE GENOMIC DNA]</scope>
    <source>
        <strain evidence="5 6">BC008</strain>
    </source>
</reference>
<keyword evidence="3" id="KW-0597">Phosphoprotein</keyword>
<dbReference type="InterPro" id="IPR000873">
    <property type="entry name" value="AMP-dep_synth/lig_dom"/>
</dbReference>
<dbReference type="Pfam" id="PF18563">
    <property type="entry name" value="TubC_N"/>
    <property type="match status" value="1"/>
</dbReference>
<dbReference type="Pfam" id="PF00975">
    <property type="entry name" value="Thioesterase"/>
    <property type="match status" value="1"/>
</dbReference>
<dbReference type="EMBL" id="LMTZ01000001">
    <property type="protein sequence ID" value="KST70379.1"/>
    <property type="molecule type" value="Genomic_DNA"/>
</dbReference>
<dbReference type="FunFam" id="3.30.559.30:FF:000001">
    <property type="entry name" value="Non-ribosomal peptide synthetase"/>
    <property type="match status" value="1"/>
</dbReference>
<dbReference type="Gene3D" id="3.40.50.1820">
    <property type="entry name" value="alpha/beta hydrolase"/>
    <property type="match status" value="1"/>
</dbReference>
<dbReference type="GO" id="GO:0003824">
    <property type="term" value="F:catalytic activity"/>
    <property type="evidence" value="ECO:0007669"/>
    <property type="project" value="InterPro"/>
</dbReference>
<evidence type="ECO:0000256" key="1">
    <source>
        <dbReference type="ARBA" id="ARBA00001957"/>
    </source>
</evidence>
<dbReference type="InterPro" id="IPR029058">
    <property type="entry name" value="AB_hydrolase_fold"/>
</dbReference>
<keyword evidence="2" id="KW-0596">Phosphopantetheine</keyword>
<dbReference type="InterPro" id="IPR010071">
    <property type="entry name" value="AA_adenyl_dom"/>
</dbReference>
<dbReference type="Gene3D" id="3.40.50.980">
    <property type="match status" value="2"/>
</dbReference>
<dbReference type="InterPro" id="IPR045851">
    <property type="entry name" value="AMP-bd_C_sf"/>
</dbReference>
<dbReference type="NCBIfam" id="TIGR01733">
    <property type="entry name" value="AA-adenyl-dom"/>
    <property type="match status" value="1"/>
</dbReference>
<dbReference type="InterPro" id="IPR020806">
    <property type="entry name" value="PKS_PP-bd"/>
</dbReference>
<dbReference type="RefSeq" id="WP_036264166.1">
    <property type="nucleotide sequence ID" value="NZ_LMTZ01000001.1"/>
</dbReference>
<dbReference type="InterPro" id="IPR041464">
    <property type="entry name" value="TubC_N"/>
</dbReference>